<feature type="region of interest" description="Disordered" evidence="6">
    <location>
        <begin position="177"/>
        <end position="199"/>
    </location>
</feature>
<sequence>MGKLNGPRQDRKQLSWSYRNKKKQVKQNRPPPKATDNVQVQNKNARIIVRNLSFKVTDKDVRNLYEPFGEIEEIDLPRRPDGKLLGCGFVQFKRIEDASKAIFKTNKNEFLGRPINCTWAVSKAKFVEQLEQKKAAEKSQDNDKQNDTVNLDDTKNEVDDKEQTFEIVPNKNKIITNKITKNERKKMTPEERKQKKDELRKKRARIVVRNLSFKADENTLKEHFNKYGNIEEVKLLTRDDGKRAGVGFVQFERVQSAAMAIHYENMKSILERPIVVDWAVPKSKFVKSQQANDEDDNKNDIEIIDGVDDKNKEIKLDDPDEIKDEKSGDEDDDASVKEEDSEDEEDDDEDEEEEEDEDEDKKEAEVKEEKEPEKQERYRSHDVSEGKTVFIKNVPFSVKNDELKACMEQFGRVYYALVCMDPLTEHSKGTAFVKFLNAEDAEKCLAAGTELRLHDQVLDPHRALDSNDMKDPKSIKNQRSKDSRNLYLIKEGVILAGSPAAIDVSAADMARRLQLEQWKSQMLKNLNMFVSRIRLVVHNLPPTLGDAQFREICKKHAGPKAFITEARIMRDLKNPDANGIGPSKGFGFVAFSTHEDALKALRSLNNNPNIFTKASRPIVAFSIENRIMVNAKERRVQKSRDHNPLWQNKRKETSNDNNNDSTNDQSSKRPRYHEPNEVIEAIPEYSGVTSKPGRTKLRSKFNIKNQAELHKKVRQDQHKTRKFERKLKERQVNRQLSQKQIKPKQGSKKLSKEDVNLNKMIDSYKNKLSAPTPTKSKWYDN</sequence>
<feature type="domain" description="RRM" evidence="7">
    <location>
        <begin position="45"/>
        <end position="122"/>
    </location>
</feature>
<feature type="region of interest" description="Disordered" evidence="6">
    <location>
        <begin position="310"/>
        <end position="383"/>
    </location>
</feature>
<dbReference type="InterPro" id="IPR035979">
    <property type="entry name" value="RBD_domain_sf"/>
</dbReference>
<dbReference type="InterPro" id="IPR000504">
    <property type="entry name" value="RRM_dom"/>
</dbReference>
<evidence type="ECO:0000256" key="2">
    <source>
        <dbReference type="ARBA" id="ARBA00022737"/>
    </source>
</evidence>
<comment type="caution">
    <text evidence="8">The sequence shown here is derived from an EMBL/GenBank/DDBJ whole genome shotgun (WGS) entry which is preliminary data.</text>
</comment>
<organism evidence="8 9">
    <name type="scientific">Aphidius gifuensis</name>
    <name type="common">Parasitoid wasp</name>
    <dbReference type="NCBI Taxonomy" id="684658"/>
    <lineage>
        <taxon>Eukaryota</taxon>
        <taxon>Metazoa</taxon>
        <taxon>Ecdysozoa</taxon>
        <taxon>Arthropoda</taxon>
        <taxon>Hexapoda</taxon>
        <taxon>Insecta</taxon>
        <taxon>Pterygota</taxon>
        <taxon>Neoptera</taxon>
        <taxon>Endopterygota</taxon>
        <taxon>Hymenoptera</taxon>
        <taxon>Apocrita</taxon>
        <taxon>Ichneumonoidea</taxon>
        <taxon>Braconidae</taxon>
        <taxon>Aphidiinae</taxon>
        <taxon>Aphidius</taxon>
    </lineage>
</organism>
<evidence type="ECO:0000256" key="5">
    <source>
        <dbReference type="PROSITE-ProRule" id="PRU00176"/>
    </source>
</evidence>
<dbReference type="FunFam" id="3.30.70.330:FF:000182">
    <property type="entry name" value="RNA-binding motif protein 28"/>
    <property type="match status" value="1"/>
</dbReference>
<feature type="compositionally biased region" description="Basic and acidic residues" evidence="6">
    <location>
        <begin position="707"/>
        <end position="718"/>
    </location>
</feature>
<dbReference type="GO" id="GO:0003729">
    <property type="term" value="F:mRNA binding"/>
    <property type="evidence" value="ECO:0007669"/>
    <property type="project" value="TreeGrafter"/>
</dbReference>
<feature type="region of interest" description="Disordered" evidence="6">
    <location>
        <begin position="762"/>
        <end position="781"/>
    </location>
</feature>
<dbReference type="PANTHER" id="PTHR48039">
    <property type="entry name" value="RNA-BINDING MOTIF PROTEIN 14B"/>
    <property type="match status" value="1"/>
</dbReference>
<dbReference type="PROSITE" id="PS50102">
    <property type="entry name" value="RRM"/>
    <property type="match status" value="4"/>
</dbReference>
<dbReference type="OrthoDB" id="3945418at2759"/>
<evidence type="ECO:0000256" key="4">
    <source>
        <dbReference type="ARBA" id="ARBA00023242"/>
    </source>
</evidence>
<feature type="compositionally biased region" description="Basic and acidic residues" evidence="6">
    <location>
        <begin position="180"/>
        <end position="199"/>
    </location>
</feature>
<reference evidence="8 9" key="1">
    <citation type="submission" date="2020-08" db="EMBL/GenBank/DDBJ databases">
        <title>Aphidius gifuensis genome sequencing and assembly.</title>
        <authorList>
            <person name="Du Z."/>
        </authorList>
    </citation>
    <scope>NUCLEOTIDE SEQUENCE [LARGE SCALE GENOMIC DNA]</scope>
    <source>
        <strain evidence="8">YNYX2018</strain>
        <tissue evidence="8">Adults</tissue>
    </source>
</reference>
<dbReference type="CDD" id="cd12416">
    <property type="entry name" value="RRM4_RBM28_like"/>
    <property type="match status" value="1"/>
</dbReference>
<gene>
    <name evidence="8" type="ORF">HCN44_009261</name>
</gene>
<comment type="subcellular location">
    <subcellularLocation>
        <location evidence="1">Nucleus</location>
    </subcellularLocation>
</comment>
<dbReference type="AlphaFoldDB" id="A0A835CXX3"/>
<accession>A0A835CXX3</accession>
<name>A0A835CXX3_APHGI</name>
<feature type="compositionally biased region" description="Low complexity" evidence="6">
    <location>
        <begin position="655"/>
        <end position="665"/>
    </location>
</feature>
<dbReference type="InterPro" id="IPR012677">
    <property type="entry name" value="Nucleotide-bd_a/b_plait_sf"/>
</dbReference>
<proteinExistence type="predicted"/>
<feature type="region of interest" description="Disordered" evidence="6">
    <location>
        <begin position="705"/>
        <end position="724"/>
    </location>
</feature>
<evidence type="ECO:0000256" key="3">
    <source>
        <dbReference type="ARBA" id="ARBA00022884"/>
    </source>
</evidence>
<evidence type="ECO:0000256" key="6">
    <source>
        <dbReference type="SAM" id="MobiDB-lite"/>
    </source>
</evidence>
<dbReference type="Proteomes" id="UP000639338">
    <property type="component" value="Unassembled WGS sequence"/>
</dbReference>
<dbReference type="InterPro" id="IPR051945">
    <property type="entry name" value="RRM_MRD1_RNA_proc_ribogen"/>
</dbReference>
<feature type="region of interest" description="Disordered" evidence="6">
    <location>
        <begin position="1"/>
        <end position="38"/>
    </location>
</feature>
<feature type="domain" description="RRM" evidence="7">
    <location>
        <begin position="533"/>
        <end position="641"/>
    </location>
</feature>
<feature type="domain" description="RRM" evidence="7">
    <location>
        <begin position="204"/>
        <end position="281"/>
    </location>
</feature>
<dbReference type="Gene3D" id="3.30.70.330">
    <property type="match status" value="4"/>
</dbReference>
<dbReference type="GO" id="GO:0005730">
    <property type="term" value="C:nucleolus"/>
    <property type="evidence" value="ECO:0007669"/>
    <property type="project" value="TreeGrafter"/>
</dbReference>
<dbReference type="Pfam" id="PF00076">
    <property type="entry name" value="RRM_1"/>
    <property type="match status" value="4"/>
</dbReference>
<evidence type="ECO:0000259" key="7">
    <source>
        <dbReference type="PROSITE" id="PS50102"/>
    </source>
</evidence>
<feature type="compositionally biased region" description="Acidic residues" evidence="6">
    <location>
        <begin position="318"/>
        <end position="360"/>
    </location>
</feature>
<evidence type="ECO:0000313" key="9">
    <source>
        <dbReference type="Proteomes" id="UP000639338"/>
    </source>
</evidence>
<feature type="compositionally biased region" description="Basic and acidic residues" evidence="6">
    <location>
        <begin position="633"/>
        <end position="654"/>
    </location>
</feature>
<feature type="region of interest" description="Disordered" evidence="6">
    <location>
        <begin position="633"/>
        <end position="696"/>
    </location>
</feature>
<keyword evidence="4" id="KW-0539">Nucleus</keyword>
<keyword evidence="2" id="KW-0677">Repeat</keyword>
<feature type="region of interest" description="Disordered" evidence="6">
    <location>
        <begin position="730"/>
        <end position="754"/>
    </location>
</feature>
<keyword evidence="9" id="KW-1185">Reference proteome</keyword>
<feature type="domain" description="RRM" evidence="7">
    <location>
        <begin position="387"/>
        <end position="482"/>
    </location>
</feature>
<evidence type="ECO:0000313" key="8">
    <source>
        <dbReference type="EMBL" id="KAF7997863.1"/>
    </source>
</evidence>
<feature type="region of interest" description="Disordered" evidence="6">
    <location>
        <begin position="135"/>
        <end position="162"/>
    </location>
</feature>
<protein>
    <recommendedName>
        <fullName evidence="7">RRM domain-containing protein</fullName>
    </recommendedName>
</protein>
<dbReference type="EMBL" id="JACMRX010000001">
    <property type="protein sequence ID" value="KAF7997863.1"/>
    <property type="molecule type" value="Genomic_DNA"/>
</dbReference>
<dbReference type="SUPFAM" id="SSF54928">
    <property type="entry name" value="RNA-binding domain, RBD"/>
    <property type="match status" value="3"/>
</dbReference>
<dbReference type="SMART" id="SM00360">
    <property type="entry name" value="RRM"/>
    <property type="match status" value="4"/>
</dbReference>
<dbReference type="CDD" id="cd12414">
    <property type="entry name" value="RRM2_RBM28_like"/>
    <property type="match status" value="1"/>
</dbReference>
<keyword evidence="3 5" id="KW-0694">RNA-binding</keyword>
<dbReference type="PANTHER" id="PTHR48039:SF5">
    <property type="entry name" value="RNA-BINDING PROTEIN 28"/>
    <property type="match status" value="1"/>
</dbReference>
<feature type="compositionally biased region" description="Basic and acidic residues" evidence="6">
    <location>
        <begin position="361"/>
        <end position="383"/>
    </location>
</feature>
<evidence type="ECO:0000256" key="1">
    <source>
        <dbReference type="ARBA" id="ARBA00004123"/>
    </source>
</evidence>